<evidence type="ECO:0000313" key="1">
    <source>
        <dbReference type="EMBL" id="NDW07752.1"/>
    </source>
</evidence>
<dbReference type="EMBL" id="JAAAMG010000038">
    <property type="protein sequence ID" value="NDW07752.1"/>
    <property type="molecule type" value="Genomic_DNA"/>
</dbReference>
<keyword evidence="2" id="KW-1185">Reference proteome</keyword>
<organism evidence="1 2">
    <name type="scientific">Jiella pacifica</name>
    <dbReference type="NCBI Taxonomy" id="2696469"/>
    <lineage>
        <taxon>Bacteria</taxon>
        <taxon>Pseudomonadati</taxon>
        <taxon>Pseudomonadota</taxon>
        <taxon>Alphaproteobacteria</taxon>
        <taxon>Hyphomicrobiales</taxon>
        <taxon>Aurantimonadaceae</taxon>
        <taxon>Jiella</taxon>
    </lineage>
</organism>
<protein>
    <submittedName>
        <fullName evidence="1">SDR family NAD(P)-dependent oxidoreductase</fullName>
    </submittedName>
</protein>
<name>A0A6N9TB09_9HYPH</name>
<dbReference type="AlphaFoldDB" id="A0A6N9TB09"/>
<dbReference type="Proteomes" id="UP000469011">
    <property type="component" value="Unassembled WGS sequence"/>
</dbReference>
<comment type="caution">
    <text evidence="1">The sequence shown here is derived from an EMBL/GenBank/DDBJ whole genome shotgun (WGS) entry which is preliminary data.</text>
</comment>
<dbReference type="Pfam" id="PF00106">
    <property type="entry name" value="adh_short"/>
    <property type="match status" value="1"/>
</dbReference>
<gene>
    <name evidence="1" type="ORF">GTK09_25405</name>
</gene>
<reference evidence="1 2" key="1">
    <citation type="submission" date="2020-01" db="EMBL/GenBank/DDBJ databases">
        <title>Jiella pacifica sp. nov.</title>
        <authorList>
            <person name="Xue Z."/>
            <person name="Zhu S."/>
            <person name="Chen J."/>
            <person name="Yang J."/>
        </authorList>
    </citation>
    <scope>NUCLEOTIDE SEQUENCE [LARGE SCALE GENOMIC DNA]</scope>
    <source>
        <strain evidence="1 2">40Bstr34</strain>
    </source>
</reference>
<accession>A0A6N9TB09</accession>
<dbReference type="InterPro" id="IPR036291">
    <property type="entry name" value="NAD(P)-bd_dom_sf"/>
</dbReference>
<sequence length="48" mass="4727">MSGERLEGKVAIVTGGGRGLGRAMVLGLAAAGARVVTTASREATEVEA</sequence>
<dbReference type="Gene3D" id="3.40.50.720">
    <property type="entry name" value="NAD(P)-binding Rossmann-like Domain"/>
    <property type="match status" value="1"/>
</dbReference>
<proteinExistence type="predicted"/>
<evidence type="ECO:0000313" key="2">
    <source>
        <dbReference type="Proteomes" id="UP000469011"/>
    </source>
</evidence>
<feature type="non-terminal residue" evidence="1">
    <location>
        <position position="48"/>
    </location>
</feature>
<dbReference type="RefSeq" id="WP_163466210.1">
    <property type="nucleotide sequence ID" value="NZ_JAAAMG010000038.1"/>
</dbReference>
<dbReference type="InterPro" id="IPR002347">
    <property type="entry name" value="SDR_fam"/>
</dbReference>
<dbReference type="SUPFAM" id="SSF51735">
    <property type="entry name" value="NAD(P)-binding Rossmann-fold domains"/>
    <property type="match status" value="1"/>
</dbReference>